<dbReference type="STRING" id="34690.A0A182TZV0"/>
<feature type="domain" description="E2F/DP family winged-helix DNA-binding" evidence="9">
    <location>
        <begin position="66"/>
        <end position="132"/>
    </location>
</feature>
<evidence type="ECO:0000256" key="6">
    <source>
        <dbReference type="ARBA" id="ARBA00023242"/>
    </source>
</evidence>
<evidence type="ECO:0000256" key="4">
    <source>
        <dbReference type="ARBA" id="ARBA00023125"/>
    </source>
</evidence>
<dbReference type="GO" id="GO:0000978">
    <property type="term" value="F:RNA polymerase II cis-regulatory region sequence-specific DNA binding"/>
    <property type="evidence" value="ECO:0007669"/>
    <property type="project" value="InterPro"/>
</dbReference>
<reference evidence="11" key="1">
    <citation type="submission" date="2014-01" db="EMBL/GenBank/DDBJ databases">
        <title>The Genome Sequence of Anopheles melas CM1001059_A (V2).</title>
        <authorList>
            <consortium name="The Broad Institute Genomics Platform"/>
            <person name="Neafsey D.E."/>
            <person name="Besansky N."/>
            <person name="Howell P."/>
            <person name="Walton C."/>
            <person name="Young S.K."/>
            <person name="Zeng Q."/>
            <person name="Gargeya S."/>
            <person name="Fitzgerald M."/>
            <person name="Haas B."/>
            <person name="Abouelleil A."/>
            <person name="Allen A.W."/>
            <person name="Alvarado L."/>
            <person name="Arachchi H.M."/>
            <person name="Berlin A.M."/>
            <person name="Chapman S.B."/>
            <person name="Gainer-Dewar J."/>
            <person name="Goldberg J."/>
            <person name="Griggs A."/>
            <person name="Gujja S."/>
            <person name="Hansen M."/>
            <person name="Howarth C."/>
            <person name="Imamovic A."/>
            <person name="Ireland A."/>
            <person name="Larimer J."/>
            <person name="McCowan C."/>
            <person name="Murphy C."/>
            <person name="Pearson M."/>
            <person name="Poon T.W."/>
            <person name="Priest M."/>
            <person name="Roberts A."/>
            <person name="Saif S."/>
            <person name="Shea T."/>
            <person name="Sisk P."/>
            <person name="Sykes S."/>
            <person name="Wortman J."/>
            <person name="Nusbaum C."/>
            <person name="Birren B."/>
        </authorList>
    </citation>
    <scope>NUCLEOTIDE SEQUENCE [LARGE SCALE GENOMIC DNA]</scope>
    <source>
        <strain evidence="11">CM1001059</strain>
    </source>
</reference>
<feature type="region of interest" description="Disordered" evidence="8">
    <location>
        <begin position="1"/>
        <end position="64"/>
    </location>
</feature>
<feature type="compositionally biased region" description="Acidic residues" evidence="8">
    <location>
        <begin position="326"/>
        <end position="335"/>
    </location>
</feature>
<evidence type="ECO:0000259" key="9">
    <source>
        <dbReference type="SMART" id="SM01372"/>
    </source>
</evidence>
<comment type="similarity">
    <text evidence="2 7">Belongs to the E2F/DP family.</text>
</comment>
<dbReference type="Gene3D" id="1.10.10.10">
    <property type="entry name" value="Winged helix-like DNA-binding domain superfamily/Winged helix DNA-binding domain"/>
    <property type="match status" value="1"/>
</dbReference>
<dbReference type="Proteomes" id="UP000075902">
    <property type="component" value="Unassembled WGS sequence"/>
</dbReference>
<proteinExistence type="inferred from homology"/>
<evidence type="ECO:0000256" key="7">
    <source>
        <dbReference type="RuleBase" id="RU003796"/>
    </source>
</evidence>
<reference evidence="10" key="2">
    <citation type="submission" date="2020-05" db="UniProtKB">
        <authorList>
            <consortium name="EnsemblMetazoa"/>
        </authorList>
    </citation>
    <scope>IDENTIFICATION</scope>
    <source>
        <strain evidence="10">CM1001059</strain>
    </source>
</reference>
<accession>A0A182TZV0</accession>
<dbReference type="PANTHER" id="PTHR12081">
    <property type="entry name" value="TRANSCRIPTION FACTOR E2F"/>
    <property type="match status" value="1"/>
</dbReference>
<dbReference type="InterPro" id="IPR015633">
    <property type="entry name" value="E2F"/>
</dbReference>
<dbReference type="SUPFAM" id="SSF46785">
    <property type="entry name" value="Winged helix' DNA-binding domain"/>
    <property type="match status" value="1"/>
</dbReference>
<dbReference type="VEuPathDB" id="VectorBase:AMEC011349"/>
<evidence type="ECO:0000256" key="2">
    <source>
        <dbReference type="ARBA" id="ARBA00010940"/>
    </source>
</evidence>
<name>A0A182TZV0_9DIPT</name>
<dbReference type="PANTHER" id="PTHR12081:SF18">
    <property type="entry name" value="TRANSCRIPTION FACTOR E2F2-RELATED"/>
    <property type="match status" value="1"/>
</dbReference>
<dbReference type="GO" id="GO:0000981">
    <property type="term" value="F:DNA-binding transcription factor activity, RNA polymerase II-specific"/>
    <property type="evidence" value="ECO:0007669"/>
    <property type="project" value="TreeGrafter"/>
</dbReference>
<dbReference type="SMART" id="SM01372">
    <property type="entry name" value="E2F_TDP"/>
    <property type="match status" value="1"/>
</dbReference>
<evidence type="ECO:0000313" key="11">
    <source>
        <dbReference type="Proteomes" id="UP000075902"/>
    </source>
</evidence>
<protein>
    <recommendedName>
        <fullName evidence="9">E2F/DP family winged-helix DNA-binding domain-containing protein</fullName>
    </recommendedName>
</protein>
<keyword evidence="3 7" id="KW-0805">Transcription regulation</keyword>
<organism evidence="10 11">
    <name type="scientific">Anopheles melas</name>
    <dbReference type="NCBI Taxonomy" id="34690"/>
    <lineage>
        <taxon>Eukaryota</taxon>
        <taxon>Metazoa</taxon>
        <taxon>Ecdysozoa</taxon>
        <taxon>Arthropoda</taxon>
        <taxon>Hexapoda</taxon>
        <taxon>Insecta</taxon>
        <taxon>Pterygota</taxon>
        <taxon>Neoptera</taxon>
        <taxon>Endopterygota</taxon>
        <taxon>Diptera</taxon>
        <taxon>Nematocera</taxon>
        <taxon>Culicoidea</taxon>
        <taxon>Culicidae</taxon>
        <taxon>Anophelinae</taxon>
        <taxon>Anopheles</taxon>
    </lineage>
</organism>
<dbReference type="InterPro" id="IPR036390">
    <property type="entry name" value="WH_DNA-bd_sf"/>
</dbReference>
<comment type="subcellular location">
    <subcellularLocation>
        <location evidence="1 7">Nucleus</location>
    </subcellularLocation>
</comment>
<feature type="region of interest" description="Disordered" evidence="8">
    <location>
        <begin position="240"/>
        <end position="263"/>
    </location>
</feature>
<feature type="region of interest" description="Disordered" evidence="8">
    <location>
        <begin position="300"/>
        <end position="393"/>
    </location>
</feature>
<feature type="compositionally biased region" description="Low complexity" evidence="8">
    <location>
        <begin position="240"/>
        <end position="259"/>
    </location>
</feature>
<feature type="compositionally biased region" description="Basic and acidic residues" evidence="8">
    <location>
        <begin position="350"/>
        <end position="362"/>
    </location>
</feature>
<feature type="compositionally biased region" description="Low complexity" evidence="8">
    <location>
        <begin position="336"/>
        <end position="349"/>
    </location>
</feature>
<evidence type="ECO:0000256" key="3">
    <source>
        <dbReference type="ARBA" id="ARBA00023015"/>
    </source>
</evidence>
<dbReference type="InterPro" id="IPR036388">
    <property type="entry name" value="WH-like_DNA-bd_sf"/>
</dbReference>
<feature type="compositionally biased region" description="Low complexity" evidence="8">
    <location>
        <begin position="366"/>
        <end position="383"/>
    </location>
</feature>
<keyword evidence="11" id="KW-1185">Reference proteome</keyword>
<keyword evidence="5 7" id="KW-0804">Transcription</keyword>
<keyword evidence="6 7" id="KW-0539">Nucleus</keyword>
<dbReference type="Pfam" id="PF02319">
    <property type="entry name" value="WHD_E2F_TDP"/>
    <property type="match status" value="1"/>
</dbReference>
<evidence type="ECO:0000256" key="5">
    <source>
        <dbReference type="ARBA" id="ARBA00023163"/>
    </source>
</evidence>
<evidence type="ECO:0000313" key="10">
    <source>
        <dbReference type="EnsemblMetazoa" id="AMEC011349-PA"/>
    </source>
</evidence>
<sequence>MTDEPARHSGTVSMSEPKKATKRSRMSDSKQQRAKTLALRGLSSPTPSTLLEEDDDGEFEPTSKRRFDKSLTMLTRSVVKMLRETPDGVLYLRDVSSTLSNRQKRRIYDVTNVLEGIGLVKKQVKNHIKWVGEELTTESCLGTARQIGVHMRKRRQLELREAWFDAQLEAMRKSTQMLHADEALRSFLYVTSDDLTSVFGDKRQLLVLSENEFAPRSNNQSSSVVMMMMKAAASAAAADGGSATTSRGQSSSSSLLSTTPNWQITPDPIPYGGSVRQLWVRSKPNGPPLTLMVLKEPAGSCYTRPSRRSAVLRPGAEQRYAKLPDPIEEEKEEEQPIAAAAAAAGGSKSAIEHRERPSDHSHGALSSESSSEGGQQQQQQQQQKEPEESDEDECMIAQQRERLARILLDERDDDRRSQYRPNGWRNRKRETRGLVKPFLVVNPRFYGNYPFALGRDEGVFDLFGYGTAGSKHNQRVEEEEPSTTMTTVTSAVQGAVSGEG</sequence>
<dbReference type="FunFam" id="1.10.10.10:FF:000458">
    <property type="entry name" value="E2F-like (Mammalian transcription factor)"/>
    <property type="match status" value="1"/>
</dbReference>
<evidence type="ECO:0000256" key="8">
    <source>
        <dbReference type="SAM" id="MobiDB-lite"/>
    </source>
</evidence>
<dbReference type="InterPro" id="IPR003316">
    <property type="entry name" value="E2F_WHTH_DNA-bd_dom"/>
</dbReference>
<dbReference type="GO" id="GO:0090575">
    <property type="term" value="C:RNA polymerase II transcription regulator complex"/>
    <property type="evidence" value="ECO:0007669"/>
    <property type="project" value="TreeGrafter"/>
</dbReference>
<dbReference type="AlphaFoldDB" id="A0A182TZV0"/>
<evidence type="ECO:0000256" key="1">
    <source>
        <dbReference type="ARBA" id="ARBA00004123"/>
    </source>
</evidence>
<dbReference type="EnsemblMetazoa" id="AMEC011349-RA">
    <property type="protein sequence ID" value="AMEC011349-PA"/>
    <property type="gene ID" value="AMEC011349"/>
</dbReference>
<keyword evidence="4 7" id="KW-0238">DNA-binding</keyword>